<protein>
    <submittedName>
        <fullName evidence="2">Kelch repeat type 1-containing protein</fullName>
    </submittedName>
</protein>
<dbReference type="SUPFAM" id="SSF117281">
    <property type="entry name" value="Kelch motif"/>
    <property type="match status" value="1"/>
</dbReference>
<organism evidence="2 3">
    <name type="scientific">Stylonychia lemnae</name>
    <name type="common">Ciliate</name>
    <dbReference type="NCBI Taxonomy" id="5949"/>
    <lineage>
        <taxon>Eukaryota</taxon>
        <taxon>Sar</taxon>
        <taxon>Alveolata</taxon>
        <taxon>Ciliophora</taxon>
        <taxon>Intramacronucleata</taxon>
        <taxon>Spirotrichea</taxon>
        <taxon>Stichotrichia</taxon>
        <taxon>Sporadotrichida</taxon>
        <taxon>Oxytrichidae</taxon>
        <taxon>Stylonychinae</taxon>
        <taxon>Stylonychia</taxon>
    </lineage>
</organism>
<keyword evidence="3" id="KW-1185">Reference proteome</keyword>
<dbReference type="InterPro" id="IPR015915">
    <property type="entry name" value="Kelch-typ_b-propeller"/>
</dbReference>
<accession>A0A078B296</accession>
<gene>
    <name evidence="2" type="primary">Contig15315.g16314</name>
    <name evidence="2" type="ORF">STYLEM_17778</name>
</gene>
<feature type="region of interest" description="Disordered" evidence="1">
    <location>
        <begin position="250"/>
        <end position="274"/>
    </location>
</feature>
<dbReference type="EMBL" id="CCKQ01016781">
    <property type="protein sequence ID" value="CDW88655.1"/>
    <property type="molecule type" value="Genomic_DNA"/>
</dbReference>
<proteinExistence type="predicted"/>
<dbReference type="InParanoid" id="A0A078B296"/>
<evidence type="ECO:0000256" key="1">
    <source>
        <dbReference type="SAM" id="MobiDB-lite"/>
    </source>
</evidence>
<dbReference type="Proteomes" id="UP000039865">
    <property type="component" value="Unassembled WGS sequence"/>
</dbReference>
<feature type="compositionally biased region" description="Low complexity" evidence="1">
    <location>
        <begin position="204"/>
        <end position="216"/>
    </location>
</feature>
<feature type="region of interest" description="Disordered" evidence="1">
    <location>
        <begin position="203"/>
        <end position="222"/>
    </location>
</feature>
<dbReference type="OrthoDB" id="45365at2759"/>
<sequence>MQRIIIDINTVFINILELVNGLKMQVMDSLDLSVLNEKTIFKEIQQIKQDLSSYIQHYEQEASRQQNYAQIDKYVYLKNLRQLKIPQLKIDEFLNSFEQKLTHFEHFKTSIKSKNIKQEAVDKLLKKIQKKLKPYLLTSKKSVHLQSTFLEQTLRRDLERSASNSQSRVSKINQVYVDRGSMSITNKLAKSFFNNTQLIKTQVNDSNPNLNNSSSNKRFSSTANKANIKSQKMVNDGSFSQNSPQNIRSIINNLNGKSDSKQRNKSIRNSQTSIIKTSADQPLISQNSLSYKRNQYERRKISSQSNLQLNHYLNSHHSKKHSGRQIKDPLLQTLLKDKKSSSNQLLMNYQRLKEQVQSDGRHNINKHKKNLSNINSATFDVKTKVNDIIEDVADEESDILPAQALNSSIKKRMIDLDQNTNDKLSSQSPDKVKLSKSTTHSKLLQSFSPRRRWFENQVSSPVRDAGLTSTLSNHTKNQKNTKSKNNYTSLLSVKSCQKTKKIENDVQFNSAEDNYVSQFEEGIKVGEQSKLSILLPSNSEQKRTFAQLNQLRQNKSNFSIKLYDSPINYQKEPSVLIYQEFNFLSLQGQSEANQIYSRQILHNKHIFEQKKQKLRVMNVKNLYQLVQDSMNQRMNVLLTINGAYLEFISILNSNGFIDFDSRTALSIQLDKLTHQFSKALVDKKFYISGGYYQNGKPSKENLMYDLNYLDQDDQNPKKNYLAQFETGLMCHQLLIDPINLDIYAIGGQSISYQGSNESQIVSDKLLRLKFNAQKRIYEDKWALVGQLQQKRKSFCALLLSNEGKIIISGGNDGQKVLESIEIYDIKQNYSSLICNMNEPRQNFGCMYDQNNNTIMIMGGQKMMRDRNNQQKLINVKSIELFDLRQSKCSIIGYIQDEDNISQILQL</sequence>
<evidence type="ECO:0000313" key="2">
    <source>
        <dbReference type="EMBL" id="CDW88655.1"/>
    </source>
</evidence>
<reference evidence="2 3" key="1">
    <citation type="submission" date="2014-06" db="EMBL/GenBank/DDBJ databases">
        <authorList>
            <person name="Swart Estienne"/>
        </authorList>
    </citation>
    <scope>NUCLEOTIDE SEQUENCE [LARGE SCALE GENOMIC DNA]</scope>
    <source>
        <strain evidence="2 3">130c</strain>
    </source>
</reference>
<dbReference type="Gene3D" id="2.120.10.80">
    <property type="entry name" value="Kelch-type beta propeller"/>
    <property type="match status" value="1"/>
</dbReference>
<evidence type="ECO:0000313" key="3">
    <source>
        <dbReference type="Proteomes" id="UP000039865"/>
    </source>
</evidence>
<dbReference type="AlphaFoldDB" id="A0A078B296"/>
<name>A0A078B296_STYLE</name>
<feature type="region of interest" description="Disordered" evidence="1">
    <location>
        <begin position="464"/>
        <end position="486"/>
    </location>
</feature>
<feature type="region of interest" description="Disordered" evidence="1">
    <location>
        <begin position="420"/>
        <end position="439"/>
    </location>
</feature>